<dbReference type="InterPro" id="IPR009003">
    <property type="entry name" value="Peptidase_S1_PA"/>
</dbReference>
<dbReference type="Gene3D" id="2.40.10.120">
    <property type="match status" value="1"/>
</dbReference>
<keyword evidence="3" id="KW-1185">Reference proteome</keyword>
<dbReference type="PROSITE" id="PS51257">
    <property type="entry name" value="PROKAR_LIPOPROTEIN"/>
    <property type="match status" value="1"/>
</dbReference>
<name>A0A8J7YIE5_9EURY</name>
<dbReference type="Gene3D" id="2.40.10.10">
    <property type="entry name" value="Trypsin-like serine proteases"/>
    <property type="match status" value="1"/>
</dbReference>
<organism evidence="2 3">
    <name type="scientific">Haloarcula salinisoli</name>
    <dbReference type="NCBI Taxonomy" id="2487746"/>
    <lineage>
        <taxon>Archaea</taxon>
        <taxon>Methanobacteriati</taxon>
        <taxon>Methanobacteriota</taxon>
        <taxon>Stenosarchaea group</taxon>
        <taxon>Halobacteria</taxon>
        <taxon>Halobacteriales</taxon>
        <taxon>Haloarculaceae</taxon>
        <taxon>Haloarcula</taxon>
    </lineage>
</organism>
<gene>
    <name evidence="2" type="ORF">EGD98_10430</name>
</gene>
<evidence type="ECO:0000256" key="1">
    <source>
        <dbReference type="SAM" id="MobiDB-lite"/>
    </source>
</evidence>
<accession>A0A8J7YIE5</accession>
<dbReference type="AlphaFoldDB" id="A0A8J7YIE5"/>
<evidence type="ECO:0000313" key="3">
    <source>
        <dbReference type="Proteomes" id="UP000783863"/>
    </source>
</evidence>
<feature type="region of interest" description="Disordered" evidence="1">
    <location>
        <begin position="157"/>
        <end position="188"/>
    </location>
</feature>
<dbReference type="Proteomes" id="UP000783863">
    <property type="component" value="Unassembled WGS sequence"/>
</dbReference>
<proteinExistence type="predicted"/>
<dbReference type="RefSeq" id="WP_220588316.1">
    <property type="nucleotide sequence ID" value="NZ_RKLQ01000002.1"/>
</dbReference>
<feature type="region of interest" description="Disordered" evidence="1">
    <location>
        <begin position="31"/>
        <end position="57"/>
    </location>
</feature>
<dbReference type="InterPro" id="IPR043504">
    <property type="entry name" value="Peptidase_S1_PA_chymotrypsin"/>
</dbReference>
<feature type="compositionally biased region" description="Low complexity" evidence="1">
    <location>
        <begin position="34"/>
        <end position="55"/>
    </location>
</feature>
<comment type="caution">
    <text evidence="2">The sequence shown here is derived from an EMBL/GenBank/DDBJ whole genome shotgun (WGS) entry which is preliminary data.</text>
</comment>
<reference evidence="2" key="1">
    <citation type="submission" date="2021-06" db="EMBL/GenBank/DDBJ databases">
        <title>Halomicroarcula sp. F24A a new haloarchaeum isolated from saline soil.</title>
        <authorList>
            <person name="Duran-Viseras A."/>
            <person name="Sanchez-Porro C."/>
            <person name="Ventosa A."/>
        </authorList>
    </citation>
    <scope>NUCLEOTIDE SEQUENCE</scope>
    <source>
        <strain evidence="2">F24A</strain>
    </source>
</reference>
<dbReference type="SUPFAM" id="SSF50494">
    <property type="entry name" value="Trypsin-like serine proteases"/>
    <property type="match status" value="1"/>
</dbReference>
<dbReference type="PANTHER" id="PTHR43019:SF23">
    <property type="entry name" value="PROTEASE DO-LIKE 5, CHLOROPLASTIC"/>
    <property type="match status" value="1"/>
</dbReference>
<dbReference type="Pfam" id="PF13365">
    <property type="entry name" value="Trypsin_2"/>
    <property type="match status" value="1"/>
</dbReference>
<dbReference type="PANTHER" id="PTHR43019">
    <property type="entry name" value="SERINE ENDOPROTEASE DEGS"/>
    <property type="match status" value="1"/>
</dbReference>
<protein>
    <submittedName>
        <fullName evidence="2">Trypsin-like peptidase domain-containing protein</fullName>
    </submittedName>
</protein>
<sequence length="521" mass="56379">MDRSFDGFSRREALGVFSGALTVGISGCSDLGSEETPATTSAAATPEQTATPTAPMDKPTIERQTVLRDKAAIPNIRWTVSGTIEWPEAEYYDRVQEPLLGTWEREGTELQFNDDLTFSYRESGQEATGTYETYPPEQLLRVTYSDGSEYERRYEIDTDGGTPVLELSEPDGSGTEQLEQTVDGEDGRSSVVEIIRDYGVYAAEDAETNSRDLTAGATGSGFIVSPDGYVVTNAHVVGTDKDPEEQIYYQLAAETRQAIQGELAGDDDLSESEQQELTDIFTTKLNDYYAEKSTVASVSTSVGVLSGTATPDEEFSAKSWSASVETTGSVYEEVDGETTWGRDIAVLKVDVDHPLPTVRLGDSTGLGTGADLFVIGYPTIGIESLFTDRNTTLEPSLFSGVVSARRTLKSDVETIQTDAAINSGNSGGPVYNSDGEVVGVATFGPADSSIEDTGFALPIETATEFLEELGVEPEQSELSTTYQEGLNALWRDDCETVDEKMNDVLDMWSDHPYAEDIKGEC</sequence>
<evidence type="ECO:0000313" key="2">
    <source>
        <dbReference type="EMBL" id="MBX0304083.1"/>
    </source>
</evidence>
<dbReference type="EMBL" id="RKLQ01000002">
    <property type="protein sequence ID" value="MBX0304083.1"/>
    <property type="molecule type" value="Genomic_DNA"/>
</dbReference>